<feature type="non-terminal residue" evidence="5">
    <location>
        <position position="1"/>
    </location>
</feature>
<dbReference type="GO" id="GO:0005524">
    <property type="term" value="F:ATP binding"/>
    <property type="evidence" value="ECO:0007669"/>
    <property type="project" value="UniProtKB-KW"/>
</dbReference>
<accession>D2W6R2</accession>
<organism evidence="6">
    <name type="scientific">Naegleria gruberi</name>
    <name type="common">Amoeba</name>
    <dbReference type="NCBI Taxonomy" id="5762"/>
    <lineage>
        <taxon>Eukaryota</taxon>
        <taxon>Discoba</taxon>
        <taxon>Heterolobosea</taxon>
        <taxon>Tetramitia</taxon>
        <taxon>Eutetramitia</taxon>
        <taxon>Vahlkampfiidae</taxon>
        <taxon>Naegleria</taxon>
    </lineage>
</organism>
<dbReference type="VEuPathDB" id="AmoebaDB:NAEGRDRAFT_77106"/>
<dbReference type="GO" id="GO:0006730">
    <property type="term" value="P:one-carbon metabolic process"/>
    <property type="evidence" value="ECO:0007669"/>
    <property type="project" value="UniProtKB-KW"/>
</dbReference>
<dbReference type="Gene3D" id="3.40.50.300">
    <property type="entry name" value="P-loop containing nucleotide triphosphate hydrolases"/>
    <property type="match status" value="1"/>
</dbReference>
<reference evidence="5 6" key="1">
    <citation type="journal article" date="2010" name="Cell">
        <title>The genome of Naegleria gruberi illuminates early eukaryotic versatility.</title>
        <authorList>
            <person name="Fritz-Laylin L.K."/>
            <person name="Prochnik S.E."/>
            <person name="Ginger M.L."/>
            <person name="Dacks J.B."/>
            <person name="Carpenter M.L."/>
            <person name="Field M.C."/>
            <person name="Kuo A."/>
            <person name="Paredez A."/>
            <person name="Chapman J."/>
            <person name="Pham J."/>
            <person name="Shu S."/>
            <person name="Neupane R."/>
            <person name="Cipriano M."/>
            <person name="Mancuso J."/>
            <person name="Tu H."/>
            <person name="Salamov A."/>
            <person name="Lindquist E."/>
            <person name="Shapiro H."/>
            <person name="Lucas S."/>
            <person name="Grigoriev I.V."/>
            <person name="Cande W.Z."/>
            <person name="Fulton C."/>
            <person name="Rokhsar D.S."/>
            <person name="Dawson S.C."/>
        </authorList>
    </citation>
    <scope>NUCLEOTIDE SEQUENCE [LARGE SCALE GENOMIC DNA]</scope>
    <source>
        <strain evidence="5 6">NEG-M</strain>
    </source>
</reference>
<name>D2W6R2_NAEGR</name>
<evidence type="ECO:0000313" key="6">
    <source>
        <dbReference type="Proteomes" id="UP000006671"/>
    </source>
</evidence>
<dbReference type="RefSeq" id="XP_002667984.1">
    <property type="nucleotide sequence ID" value="XM_002667938.1"/>
</dbReference>
<keyword evidence="3" id="KW-0547">Nucleotide-binding</keyword>
<evidence type="ECO:0000256" key="3">
    <source>
        <dbReference type="ARBA" id="ARBA00022741"/>
    </source>
</evidence>
<keyword evidence="6" id="KW-1185">Reference proteome</keyword>
<dbReference type="OMA" id="TCARTRH"/>
<keyword evidence="4" id="KW-0067">ATP-binding</keyword>
<evidence type="ECO:0000313" key="5">
    <source>
        <dbReference type="EMBL" id="EFC35240.1"/>
    </source>
</evidence>
<dbReference type="Gene3D" id="3.10.410.10">
    <property type="entry name" value="Formyltetrahydrofolate synthetase, domain 3"/>
    <property type="match status" value="1"/>
</dbReference>
<dbReference type="InterPro" id="IPR027417">
    <property type="entry name" value="P-loop_NTPase"/>
</dbReference>
<dbReference type="EMBL" id="GG739517">
    <property type="protein sequence ID" value="EFC35240.1"/>
    <property type="molecule type" value="Genomic_DNA"/>
</dbReference>
<keyword evidence="1" id="KW-0554">One-carbon metabolism</keyword>
<dbReference type="STRING" id="5762.D2W6R2"/>
<evidence type="ECO:0000256" key="4">
    <source>
        <dbReference type="ARBA" id="ARBA00022840"/>
    </source>
</evidence>
<dbReference type="KEGG" id="ngr:NAEGRDRAFT_77106"/>
<dbReference type="InterPro" id="IPR000559">
    <property type="entry name" value="Formate_THF_ligase"/>
</dbReference>
<dbReference type="GeneID" id="8847822"/>
<dbReference type="AlphaFoldDB" id="D2W6R2"/>
<dbReference type="Pfam" id="PF01268">
    <property type="entry name" value="FTHFS"/>
    <property type="match status" value="1"/>
</dbReference>
<keyword evidence="2" id="KW-0436">Ligase</keyword>
<protein>
    <submittedName>
        <fullName evidence="5">Predicted protein</fullName>
    </submittedName>
</protein>
<gene>
    <name evidence="5" type="ORF">NAEGRDRAFT_77106</name>
</gene>
<dbReference type="SUPFAM" id="SSF52540">
    <property type="entry name" value="P-loop containing nucleoside triphosphate hydrolases"/>
    <property type="match status" value="1"/>
</dbReference>
<dbReference type="eggNOG" id="KOG4230">
    <property type="taxonomic scope" value="Eukaryota"/>
</dbReference>
<evidence type="ECO:0000256" key="2">
    <source>
        <dbReference type="ARBA" id="ARBA00022598"/>
    </source>
</evidence>
<dbReference type="OrthoDB" id="5126881at2759"/>
<sequence length="215" mass="23385">NVTQPDVEAVKTGFANLGRHIANMRKFGVPVVVCVNQFTTDSAEEIETVVRLSKEAGADDCVPSNHFSEGGKGAVAIAEAIVRVCQDKSKMNFKPLYDINISIKEKIETIAKEIYGAAGVEYAEAAEKEIQKLDKLPEKYSICFAKTQYSFSHDEKLKGAPSGFILPIKSIRLYSGAGLLVPFCGDISALPGLPTRPAYLLIDIDPETEEVKGLF</sequence>
<evidence type="ECO:0000256" key="1">
    <source>
        <dbReference type="ARBA" id="ARBA00022563"/>
    </source>
</evidence>
<proteinExistence type="predicted"/>
<dbReference type="Proteomes" id="UP000006671">
    <property type="component" value="Unassembled WGS sequence"/>
</dbReference>
<dbReference type="GO" id="GO:0004329">
    <property type="term" value="F:formate-tetrahydrofolate ligase activity"/>
    <property type="evidence" value="ECO:0007669"/>
    <property type="project" value="InterPro"/>
</dbReference>
<dbReference type="InParanoid" id="D2W6R2"/>